<dbReference type="GO" id="GO:0005978">
    <property type="term" value="P:glycogen biosynthetic process"/>
    <property type="evidence" value="ECO:0007669"/>
    <property type="project" value="UniProtKB-UniRule"/>
</dbReference>
<comment type="function">
    <text evidence="2 11">Synthesizes alpha-1,4-glucan chains using ADP-glucose.</text>
</comment>
<dbReference type="InterPro" id="IPR013534">
    <property type="entry name" value="Starch_synth_cat_dom"/>
</dbReference>
<evidence type="ECO:0000256" key="6">
    <source>
        <dbReference type="ARBA" id="ARBA00019935"/>
    </source>
</evidence>
<comment type="similarity">
    <text evidence="4 11">Belongs to the glycosyltransferase 1 family. Bacterial/plant glycogen synthase subfamily.</text>
</comment>
<accession>A0AA35UST6</accession>
<dbReference type="NCBIfam" id="TIGR02095">
    <property type="entry name" value="glgA"/>
    <property type="match status" value="1"/>
</dbReference>
<evidence type="ECO:0000313" key="15">
    <source>
        <dbReference type="Proteomes" id="UP001158598"/>
    </source>
</evidence>
<dbReference type="InterPro" id="IPR011835">
    <property type="entry name" value="GS/SS"/>
</dbReference>
<feature type="binding site" evidence="11">
    <location>
        <position position="15"/>
    </location>
    <ligand>
        <name>ADP-alpha-D-glucose</name>
        <dbReference type="ChEBI" id="CHEBI:57498"/>
    </ligand>
</feature>
<dbReference type="GO" id="GO:0009011">
    <property type="term" value="F:alpha-1,4-glucan glucosyltransferase (ADP-glucose donor) activity"/>
    <property type="evidence" value="ECO:0007669"/>
    <property type="project" value="UniProtKB-UniRule"/>
</dbReference>
<dbReference type="SUPFAM" id="SSF53756">
    <property type="entry name" value="UDP-Glycosyltransferase/glycogen phosphorylase"/>
    <property type="match status" value="1"/>
</dbReference>
<dbReference type="GO" id="GO:0004373">
    <property type="term" value="F:alpha-1,4-glucan glucosyltransferase (UDP-glucose donor) activity"/>
    <property type="evidence" value="ECO:0007669"/>
    <property type="project" value="InterPro"/>
</dbReference>
<keyword evidence="9 11" id="KW-0320">Glycogen biosynthesis</keyword>
<evidence type="ECO:0000313" key="14">
    <source>
        <dbReference type="EMBL" id="CAI8884880.1"/>
    </source>
</evidence>
<evidence type="ECO:0000256" key="4">
    <source>
        <dbReference type="ARBA" id="ARBA00010281"/>
    </source>
</evidence>
<organism evidence="14 15">
    <name type="scientific">Methylococcus capsulatus</name>
    <dbReference type="NCBI Taxonomy" id="414"/>
    <lineage>
        <taxon>Bacteria</taxon>
        <taxon>Pseudomonadati</taxon>
        <taxon>Pseudomonadota</taxon>
        <taxon>Gammaproteobacteria</taxon>
        <taxon>Methylococcales</taxon>
        <taxon>Methylococcaceae</taxon>
        <taxon>Methylococcus</taxon>
    </lineage>
</organism>
<keyword evidence="8 11" id="KW-0808">Transferase</keyword>
<dbReference type="RefSeq" id="WP_017365638.1">
    <property type="nucleotide sequence ID" value="NZ_CP079097.1"/>
</dbReference>
<dbReference type="EC" id="2.4.1.21" evidence="5 11"/>
<dbReference type="Proteomes" id="UP001158598">
    <property type="component" value="Chromosome"/>
</dbReference>
<keyword evidence="7 11" id="KW-0328">Glycosyltransferase</keyword>
<evidence type="ECO:0000256" key="9">
    <source>
        <dbReference type="ARBA" id="ARBA00023056"/>
    </source>
</evidence>
<dbReference type="PANTHER" id="PTHR45825:SF11">
    <property type="entry name" value="ALPHA AMYLASE DOMAIN-CONTAINING PROTEIN"/>
    <property type="match status" value="1"/>
</dbReference>
<dbReference type="Pfam" id="PF00534">
    <property type="entry name" value="Glycos_transf_1"/>
    <property type="match status" value="1"/>
</dbReference>
<gene>
    <name evidence="11 14" type="primary">glgA</name>
    <name evidence="14" type="ORF">MCNOR_3140</name>
</gene>
<dbReference type="CDD" id="cd03791">
    <property type="entry name" value="GT5_Glycogen_synthase_DULL1-like"/>
    <property type="match status" value="1"/>
</dbReference>
<dbReference type="EMBL" id="OX458332">
    <property type="protein sequence ID" value="CAI8884880.1"/>
    <property type="molecule type" value="Genomic_DNA"/>
</dbReference>
<proteinExistence type="inferred from homology"/>
<evidence type="ECO:0000256" key="5">
    <source>
        <dbReference type="ARBA" id="ARBA00012588"/>
    </source>
</evidence>
<protein>
    <recommendedName>
        <fullName evidence="6 11">Glycogen synthase</fullName>
        <ecNumber evidence="5 11">2.4.1.21</ecNumber>
    </recommendedName>
    <alternativeName>
        <fullName evidence="10 11">Starch [bacterial glycogen] synthase</fullName>
    </alternativeName>
</protein>
<dbReference type="Pfam" id="PF08323">
    <property type="entry name" value="Glyco_transf_5"/>
    <property type="match status" value="1"/>
</dbReference>
<comment type="catalytic activity">
    <reaction evidence="1 11">
        <text>[(1-&gt;4)-alpha-D-glucosyl](n) + ADP-alpha-D-glucose = [(1-&gt;4)-alpha-D-glucosyl](n+1) + ADP + H(+)</text>
        <dbReference type="Rhea" id="RHEA:18189"/>
        <dbReference type="Rhea" id="RHEA-COMP:9584"/>
        <dbReference type="Rhea" id="RHEA-COMP:9587"/>
        <dbReference type="ChEBI" id="CHEBI:15378"/>
        <dbReference type="ChEBI" id="CHEBI:15444"/>
        <dbReference type="ChEBI" id="CHEBI:57498"/>
        <dbReference type="ChEBI" id="CHEBI:456216"/>
        <dbReference type="EC" id="2.4.1.21"/>
    </reaction>
</comment>
<dbReference type="Gene3D" id="3.40.50.2000">
    <property type="entry name" value="Glycogen Phosphorylase B"/>
    <property type="match status" value="2"/>
</dbReference>
<evidence type="ECO:0000256" key="8">
    <source>
        <dbReference type="ARBA" id="ARBA00022679"/>
    </source>
</evidence>
<dbReference type="PANTHER" id="PTHR45825">
    <property type="entry name" value="GRANULE-BOUND STARCH SYNTHASE 1, CHLOROPLASTIC/AMYLOPLASTIC"/>
    <property type="match status" value="1"/>
</dbReference>
<evidence type="ECO:0000259" key="12">
    <source>
        <dbReference type="Pfam" id="PF00534"/>
    </source>
</evidence>
<evidence type="ECO:0000256" key="7">
    <source>
        <dbReference type="ARBA" id="ARBA00022676"/>
    </source>
</evidence>
<comment type="pathway">
    <text evidence="3 11">Glycan biosynthesis; glycogen biosynthesis.</text>
</comment>
<dbReference type="InterPro" id="IPR001296">
    <property type="entry name" value="Glyco_trans_1"/>
</dbReference>
<dbReference type="HAMAP" id="MF_00484">
    <property type="entry name" value="Glycogen_synth"/>
    <property type="match status" value="1"/>
</dbReference>
<sequence length="493" mass="53734">MKILFVSSEVFPLMKTGGLADVSGSLPAALSALGHDVRILMPAYPEAISAAETPNALSLRQAGSQLTLLSTRLPGTTVPLWLLDAPASFGRFGNPYLAPNGAPWPDNAERFALLARVAVDLTQDRLGLGWKPDVVHCNDWQTGLIPPLLSDEPNRPAVVFTVHNLAYQGLFPYETFQRLALPPRLWKMEALEFYGQLSFIKGGLVFADRINTVSPSYAEEIQTPEFGCGLDGLLRSRKSCLSGILNGIDDVAWNPATDPYLPAPYGPDTLERKKVNRTALRQRYGLPDDPEVAVLGMVGRMVEQKGVDLLIDILDDLLQLPVQLVVLGSGDKEFERCFERAAAACPERIAVTIGYDEPLAHLIEAGADIFLMPSRFEPCGLNQLYSQRYGTVPIVRKVGGLADTVEDATPERLAAGQASGIVFEPAKPAFLLEAVYRALALYREPEVWRAVCKCGMAKDFSWRKSASRYVGLYREALAGMNAGCSIADPRCAA</sequence>
<name>A0AA35UST6_METCP</name>
<reference evidence="14" key="1">
    <citation type="submission" date="2023-03" db="EMBL/GenBank/DDBJ databases">
        <authorList>
            <person name="Pearce D."/>
        </authorList>
    </citation>
    <scope>NUCLEOTIDE SEQUENCE</scope>
    <source>
        <strain evidence="14">Mc</strain>
    </source>
</reference>
<dbReference type="AlphaFoldDB" id="A0AA35UST6"/>
<evidence type="ECO:0000259" key="13">
    <source>
        <dbReference type="Pfam" id="PF08323"/>
    </source>
</evidence>
<feature type="domain" description="Glycosyl transferase family 1" evidence="12">
    <location>
        <begin position="279"/>
        <end position="445"/>
    </location>
</feature>
<evidence type="ECO:0000256" key="1">
    <source>
        <dbReference type="ARBA" id="ARBA00001478"/>
    </source>
</evidence>
<dbReference type="NCBIfam" id="NF001899">
    <property type="entry name" value="PRK00654.1-2"/>
    <property type="match status" value="1"/>
</dbReference>
<evidence type="ECO:0000256" key="2">
    <source>
        <dbReference type="ARBA" id="ARBA00002764"/>
    </source>
</evidence>
<feature type="domain" description="Starch synthase catalytic" evidence="13">
    <location>
        <begin position="2"/>
        <end position="235"/>
    </location>
</feature>
<evidence type="ECO:0000256" key="10">
    <source>
        <dbReference type="ARBA" id="ARBA00031722"/>
    </source>
</evidence>
<evidence type="ECO:0000256" key="3">
    <source>
        <dbReference type="ARBA" id="ARBA00004964"/>
    </source>
</evidence>
<dbReference type="GO" id="GO:0005829">
    <property type="term" value="C:cytosol"/>
    <property type="evidence" value="ECO:0007669"/>
    <property type="project" value="TreeGrafter"/>
</dbReference>
<evidence type="ECO:0000256" key="11">
    <source>
        <dbReference type="HAMAP-Rule" id="MF_00484"/>
    </source>
</evidence>